<feature type="repeat" description="ANK" evidence="3">
    <location>
        <begin position="645"/>
        <end position="677"/>
    </location>
</feature>
<protein>
    <recommendedName>
        <fullName evidence="7">Ankyrin repeat protein</fullName>
    </recommendedName>
</protein>
<dbReference type="PANTHER" id="PTHR24173">
    <property type="entry name" value="ANKYRIN REPEAT CONTAINING"/>
    <property type="match status" value="1"/>
</dbReference>
<evidence type="ECO:0000313" key="6">
    <source>
        <dbReference type="Proteomes" id="UP001280581"/>
    </source>
</evidence>
<evidence type="ECO:0000256" key="4">
    <source>
        <dbReference type="SAM" id="MobiDB-lite"/>
    </source>
</evidence>
<dbReference type="PANTHER" id="PTHR24173:SF83">
    <property type="entry name" value="SOCS BOX DOMAIN-CONTAINING PROTEIN"/>
    <property type="match status" value="1"/>
</dbReference>
<keyword evidence="6" id="KW-1185">Reference proteome</keyword>
<feature type="compositionally biased region" description="Polar residues" evidence="4">
    <location>
        <begin position="37"/>
        <end position="55"/>
    </location>
</feature>
<evidence type="ECO:0000256" key="3">
    <source>
        <dbReference type="PROSITE-ProRule" id="PRU00023"/>
    </source>
</evidence>
<dbReference type="PROSITE" id="PS50088">
    <property type="entry name" value="ANK_REPEAT"/>
    <property type="match status" value="2"/>
</dbReference>
<reference evidence="5 6" key="1">
    <citation type="submission" date="2021-02" db="EMBL/GenBank/DDBJ databases">
        <title>Genome assembly of Pseudopithomyces chartarum.</title>
        <authorList>
            <person name="Jauregui R."/>
            <person name="Singh J."/>
            <person name="Voisey C."/>
        </authorList>
    </citation>
    <scope>NUCLEOTIDE SEQUENCE [LARGE SCALE GENOMIC DNA]</scope>
    <source>
        <strain evidence="5 6">AGR01</strain>
    </source>
</reference>
<organism evidence="5 6">
    <name type="scientific">Pseudopithomyces chartarum</name>
    <dbReference type="NCBI Taxonomy" id="1892770"/>
    <lineage>
        <taxon>Eukaryota</taxon>
        <taxon>Fungi</taxon>
        <taxon>Dikarya</taxon>
        <taxon>Ascomycota</taxon>
        <taxon>Pezizomycotina</taxon>
        <taxon>Dothideomycetes</taxon>
        <taxon>Pleosporomycetidae</taxon>
        <taxon>Pleosporales</taxon>
        <taxon>Massarineae</taxon>
        <taxon>Didymosphaeriaceae</taxon>
        <taxon>Pseudopithomyces</taxon>
    </lineage>
</organism>
<feature type="region of interest" description="Disordered" evidence="4">
    <location>
        <begin position="134"/>
        <end position="167"/>
    </location>
</feature>
<dbReference type="Pfam" id="PF12796">
    <property type="entry name" value="Ank_2"/>
    <property type="match status" value="2"/>
</dbReference>
<dbReference type="Gene3D" id="1.25.40.20">
    <property type="entry name" value="Ankyrin repeat-containing domain"/>
    <property type="match status" value="2"/>
</dbReference>
<proteinExistence type="predicted"/>
<dbReference type="EMBL" id="WVTA01000017">
    <property type="protein sequence ID" value="KAK3201073.1"/>
    <property type="molecule type" value="Genomic_DNA"/>
</dbReference>
<evidence type="ECO:0000256" key="2">
    <source>
        <dbReference type="ARBA" id="ARBA00023043"/>
    </source>
</evidence>
<evidence type="ECO:0008006" key="7">
    <source>
        <dbReference type="Google" id="ProtNLM"/>
    </source>
</evidence>
<dbReference type="InterPro" id="IPR002110">
    <property type="entry name" value="Ankyrin_rpt"/>
</dbReference>
<feature type="repeat" description="ANK" evidence="3">
    <location>
        <begin position="475"/>
        <end position="507"/>
    </location>
</feature>
<evidence type="ECO:0000313" key="5">
    <source>
        <dbReference type="EMBL" id="KAK3201073.1"/>
    </source>
</evidence>
<keyword evidence="2 3" id="KW-0040">ANK repeat</keyword>
<evidence type="ECO:0000256" key="1">
    <source>
        <dbReference type="ARBA" id="ARBA00022737"/>
    </source>
</evidence>
<feature type="region of interest" description="Disordered" evidence="4">
    <location>
        <begin position="1"/>
        <end position="89"/>
    </location>
</feature>
<comment type="caution">
    <text evidence="5">The sequence shown here is derived from an EMBL/GenBank/DDBJ whole genome shotgun (WGS) entry which is preliminary data.</text>
</comment>
<dbReference type="AlphaFoldDB" id="A0AAN6LQ63"/>
<sequence length="749" mass="83506">MTRPTTYDSEGYPTSFGAAVQGDSPRDPSGPDSSAPTARTSHQSPQATDSQSTTDRPAERVSISAADRQGRIPHLVSPPSGPISIPNLPAPAPPLPPYVNTHRGEYHLSLRVGHPPPPSIPARQRHRFDLSSARHNPFLHPRGVESPTESRAPSRTATPALSEEDNPDTRMMFPLELEGEDPKDIAAISDSLVRDIRHAPQELIQCCNQIALISLELMYIERLQKADMFKSLLPTDEVRLLLQAMQIAKNDIIAIQDKLSSYKDRMKTKSSVSSRLSWALFDRKSAEGTLDQMQRIESRMALLLGLFNMHIGVDSRNQNTALSSQILSELQSQKEMISTHIPPHSSSDTLVKGQEFDSTIVFRHRYSFSLPESWKKYSGADIELISSANGYQSAHAFNARLPFLLSFGKMDFVVSLSFRRALGYWPNFSLLGGGLHFVNVIPTDSQIVQACKRGDVVAVRKLFNEEKASPNDMTTDNSLIYYAIESGSMQLVRYLIDVGAPVQSKQLILASWKRQPDTARLLLSTKSADVESLSLNGYTVASFLYGCARPRIQQAEFLDILASHSFSQFNTQDKLGWTVLHRAAAWGTADDIKVLSRMNVIRNLRTLRLSWTPLICAVAYKNLDAMQALCEMRGESELQEEQDIRGWNLLHIAIAYGNLDAVPYLLQKKVSLETLSSATSCYVPPLLKDKEIRPNEMARSFGESAYRRWTEQLLSAGLAVDVQPEDIDWALEGPDQAYGECECCDNWRC</sequence>
<keyword evidence="1" id="KW-0677">Repeat</keyword>
<dbReference type="InterPro" id="IPR036770">
    <property type="entry name" value="Ankyrin_rpt-contain_sf"/>
</dbReference>
<dbReference type="SMART" id="SM00248">
    <property type="entry name" value="ANK"/>
    <property type="match status" value="4"/>
</dbReference>
<feature type="compositionally biased region" description="Polar residues" evidence="4">
    <location>
        <begin position="147"/>
        <end position="159"/>
    </location>
</feature>
<dbReference type="SUPFAM" id="SSF48403">
    <property type="entry name" value="Ankyrin repeat"/>
    <property type="match status" value="1"/>
</dbReference>
<accession>A0AAN6LQ63</accession>
<gene>
    <name evidence="5" type="ORF">GRF29_213g937332</name>
</gene>
<dbReference type="Proteomes" id="UP001280581">
    <property type="component" value="Unassembled WGS sequence"/>
</dbReference>
<name>A0AAN6LQ63_9PLEO</name>